<protein>
    <submittedName>
        <fullName evidence="2">Uncharacterized protein</fullName>
    </submittedName>
</protein>
<name>A0A2P2QGZ0_RHIMU</name>
<proteinExistence type="predicted"/>
<feature type="transmembrane region" description="Helical" evidence="1">
    <location>
        <begin position="29"/>
        <end position="47"/>
    </location>
</feature>
<organism evidence="2">
    <name type="scientific">Rhizophora mucronata</name>
    <name type="common">Asiatic mangrove</name>
    <dbReference type="NCBI Taxonomy" id="61149"/>
    <lineage>
        <taxon>Eukaryota</taxon>
        <taxon>Viridiplantae</taxon>
        <taxon>Streptophyta</taxon>
        <taxon>Embryophyta</taxon>
        <taxon>Tracheophyta</taxon>
        <taxon>Spermatophyta</taxon>
        <taxon>Magnoliopsida</taxon>
        <taxon>eudicotyledons</taxon>
        <taxon>Gunneridae</taxon>
        <taxon>Pentapetalae</taxon>
        <taxon>rosids</taxon>
        <taxon>fabids</taxon>
        <taxon>Malpighiales</taxon>
        <taxon>Rhizophoraceae</taxon>
        <taxon>Rhizophora</taxon>
    </lineage>
</organism>
<reference evidence="2" key="1">
    <citation type="submission" date="2018-02" db="EMBL/GenBank/DDBJ databases">
        <title>Rhizophora mucronata_Transcriptome.</title>
        <authorList>
            <person name="Meera S.P."/>
            <person name="Sreeshan A."/>
            <person name="Augustine A."/>
        </authorList>
    </citation>
    <scope>NUCLEOTIDE SEQUENCE</scope>
    <source>
        <tissue evidence="2">Leaf</tissue>
    </source>
</reference>
<sequence>MLFFYWLSLLFESTFVKLFMRLTVECSPFHIFLGLYFLYIYFLWCFTEMDLA</sequence>
<dbReference type="EMBL" id="GGEC01085785">
    <property type="protein sequence ID" value="MBX66269.1"/>
    <property type="molecule type" value="Transcribed_RNA"/>
</dbReference>
<evidence type="ECO:0000256" key="1">
    <source>
        <dbReference type="SAM" id="Phobius"/>
    </source>
</evidence>
<accession>A0A2P2QGZ0</accession>
<evidence type="ECO:0000313" key="2">
    <source>
        <dbReference type="EMBL" id="MBX66269.1"/>
    </source>
</evidence>
<keyword evidence="1" id="KW-1133">Transmembrane helix</keyword>
<keyword evidence="1" id="KW-0472">Membrane</keyword>
<dbReference type="AlphaFoldDB" id="A0A2P2QGZ0"/>
<keyword evidence="1" id="KW-0812">Transmembrane</keyword>